<organism evidence="1 2">
    <name type="scientific">uncultured phage cr18_1</name>
    <dbReference type="NCBI Taxonomy" id="2986407"/>
    <lineage>
        <taxon>Viruses</taxon>
        <taxon>Duplodnaviria</taxon>
        <taxon>Heunggongvirae</taxon>
        <taxon>Uroviricota</taxon>
        <taxon>Caudoviricetes</taxon>
        <taxon>Crassvirales</taxon>
        <taxon>Steigviridae</taxon>
        <taxon>Asinivirinae</taxon>
        <taxon>Lebriduvirus</taxon>
        <taxon>Lebriduvirus gastrointestinalis</taxon>
    </lineage>
</organism>
<dbReference type="RefSeq" id="YP_010359596.1">
    <property type="nucleotide sequence ID" value="NC_062775.1"/>
</dbReference>
<dbReference type="EMBL" id="MZ130485">
    <property type="protein sequence ID" value="QWM90024.1"/>
    <property type="molecule type" value="Genomic_DNA"/>
</dbReference>
<reference evidence="1 2" key="1">
    <citation type="submission" date="2021-04" db="EMBL/GenBank/DDBJ databases">
        <authorList>
            <person name="Shkoporov A.N."/>
            <person name="Stockdale S.R."/>
            <person name="Guerin E."/>
            <person name="Ross R.P."/>
            <person name="Hill C."/>
        </authorList>
    </citation>
    <scope>NUCLEOTIDE SEQUENCE [LARGE SCALE GENOMIC DNA]</scope>
    <source>
        <strain evidence="2">cr18_1</strain>
    </source>
</reference>
<evidence type="ECO:0000313" key="1">
    <source>
        <dbReference type="EMBL" id="QWM90024.1"/>
    </source>
</evidence>
<keyword evidence="2" id="KW-1185">Reference proteome</keyword>
<dbReference type="Proteomes" id="UP000827799">
    <property type="component" value="Segment"/>
</dbReference>
<protein>
    <submittedName>
        <fullName evidence="1">Uncharacterized protein</fullName>
    </submittedName>
</protein>
<dbReference type="Pfam" id="PF25650">
    <property type="entry name" value="crAss_AuxCP"/>
    <property type="match status" value="1"/>
</dbReference>
<dbReference type="KEGG" id="vg:75692031"/>
<accession>A0AAE7V2R8</accession>
<gene>
    <name evidence="1" type="primary">gp_22667</name>
</gene>
<proteinExistence type="predicted"/>
<dbReference type="InterPro" id="IPR058048">
    <property type="entry name" value="AuxCP"/>
</dbReference>
<dbReference type="GeneID" id="75692031"/>
<sequence length="338" mass="37182">MAVFSINQVRQLYVAKELKTGNALLATDKAGAILPKADTAKTTLYLQYMSPAGIVSSDKINIANVMYAKATDASAMAHKLARYELTLDADVSATPVAGQEYILRLAFRHYIGLGENDQQFKYGFVKAQGTMTASDFYKKMALSLFDNVKRDVTPLVNIYVATTSAETLITDETKEADLTGTYTKIVIEEVEQDWILGRMPQAFMPFAVQPTTIIVDGDERIWGKVDKATPTKSVLNGHNIADLEYFCHGFRGDEYRGMGYPNNLITEYLVDPTLEYNTIDIHYAYVGSNESVQKSEKDITIVVPKVGEDNATANKLTNDIIAAINTASGLNIATLPTV</sequence>
<name>A0AAE7V2R8_9CAUD</name>
<evidence type="ECO:0000313" key="2">
    <source>
        <dbReference type="Proteomes" id="UP000827799"/>
    </source>
</evidence>